<dbReference type="Proteomes" id="UP000783287">
    <property type="component" value="Unassembled WGS sequence"/>
</dbReference>
<dbReference type="PANTHER" id="PTHR42709:SF6">
    <property type="entry name" value="UNDECAPRENYL PHOSPHATE TRANSPORTER A"/>
    <property type="match status" value="1"/>
</dbReference>
<evidence type="ECO:0000256" key="2">
    <source>
        <dbReference type="ARBA" id="ARBA00022475"/>
    </source>
</evidence>
<evidence type="ECO:0000256" key="5">
    <source>
        <dbReference type="ARBA" id="ARBA00023136"/>
    </source>
</evidence>
<organism evidence="7 8">
    <name type="scientific">Candidatus Dojkabacteria bacterium</name>
    <dbReference type="NCBI Taxonomy" id="2099670"/>
    <lineage>
        <taxon>Bacteria</taxon>
        <taxon>Candidatus Dojkabacteria</taxon>
    </lineage>
</organism>
<evidence type="ECO:0000256" key="3">
    <source>
        <dbReference type="ARBA" id="ARBA00022692"/>
    </source>
</evidence>
<dbReference type="EMBL" id="JAGQLK010000010">
    <property type="protein sequence ID" value="MCA9382891.1"/>
    <property type="molecule type" value="Genomic_DNA"/>
</dbReference>
<keyword evidence="3 6" id="KW-0812">Transmembrane</keyword>
<dbReference type="PANTHER" id="PTHR42709">
    <property type="entry name" value="ALKALINE PHOSPHATASE LIKE PROTEIN"/>
    <property type="match status" value="1"/>
</dbReference>
<gene>
    <name evidence="7" type="ORF">KC909_00860</name>
</gene>
<evidence type="ECO:0000256" key="1">
    <source>
        <dbReference type="ARBA" id="ARBA00004651"/>
    </source>
</evidence>
<dbReference type="GO" id="GO:0005886">
    <property type="term" value="C:plasma membrane"/>
    <property type="evidence" value="ECO:0007669"/>
    <property type="project" value="UniProtKB-SubCell"/>
</dbReference>
<proteinExistence type="predicted"/>
<feature type="transmembrane region" description="Helical" evidence="6">
    <location>
        <begin position="7"/>
        <end position="26"/>
    </location>
</feature>
<feature type="transmembrane region" description="Helical" evidence="6">
    <location>
        <begin position="53"/>
        <end position="75"/>
    </location>
</feature>
<feature type="non-terminal residue" evidence="7">
    <location>
        <position position="116"/>
    </location>
</feature>
<dbReference type="AlphaFoldDB" id="A0A955L568"/>
<name>A0A955L568_9BACT</name>
<reference evidence="7" key="2">
    <citation type="journal article" date="2021" name="Microbiome">
        <title>Successional dynamics and alternative stable states in a saline activated sludge microbial community over 9 years.</title>
        <authorList>
            <person name="Wang Y."/>
            <person name="Ye J."/>
            <person name="Ju F."/>
            <person name="Liu L."/>
            <person name="Boyd J.A."/>
            <person name="Deng Y."/>
            <person name="Parks D.H."/>
            <person name="Jiang X."/>
            <person name="Yin X."/>
            <person name="Woodcroft B.J."/>
            <person name="Tyson G.W."/>
            <person name="Hugenholtz P."/>
            <person name="Polz M.F."/>
            <person name="Zhang T."/>
        </authorList>
    </citation>
    <scope>NUCLEOTIDE SEQUENCE</scope>
    <source>
        <strain evidence="7">HKST-UBA14</strain>
    </source>
</reference>
<evidence type="ECO:0000313" key="7">
    <source>
        <dbReference type="EMBL" id="MCA9382891.1"/>
    </source>
</evidence>
<comment type="subcellular location">
    <subcellularLocation>
        <location evidence="1">Cell membrane</location>
        <topology evidence="1">Multi-pass membrane protein</topology>
    </subcellularLocation>
</comment>
<keyword evidence="5 6" id="KW-0472">Membrane</keyword>
<dbReference type="InterPro" id="IPR051311">
    <property type="entry name" value="DedA_domain"/>
</dbReference>
<sequence>MEAVFDFVINLISSLGYWGIFIGMFIESSSIPLPSEAIMGFAGYLVYKGEMNLWLAGLVGALGNISGSTFMYILGLKGGRPIVEKYGKYLHITKDKLEKSDKWFAKWGDEMVFIAQ</sequence>
<accession>A0A955L568</accession>
<evidence type="ECO:0000256" key="4">
    <source>
        <dbReference type="ARBA" id="ARBA00022989"/>
    </source>
</evidence>
<reference evidence="7" key="1">
    <citation type="submission" date="2020-04" db="EMBL/GenBank/DDBJ databases">
        <authorList>
            <person name="Zhang T."/>
        </authorList>
    </citation>
    <scope>NUCLEOTIDE SEQUENCE</scope>
    <source>
        <strain evidence="7">HKST-UBA14</strain>
    </source>
</reference>
<evidence type="ECO:0000313" key="8">
    <source>
        <dbReference type="Proteomes" id="UP000783287"/>
    </source>
</evidence>
<keyword evidence="2" id="KW-1003">Cell membrane</keyword>
<comment type="caution">
    <text evidence="7">The sequence shown here is derived from an EMBL/GenBank/DDBJ whole genome shotgun (WGS) entry which is preliminary data.</text>
</comment>
<evidence type="ECO:0000256" key="6">
    <source>
        <dbReference type="SAM" id="Phobius"/>
    </source>
</evidence>
<keyword evidence="4 6" id="KW-1133">Transmembrane helix</keyword>
<protein>
    <submittedName>
        <fullName evidence="7">DedA family protein</fullName>
    </submittedName>
</protein>